<name>A0ABX5QEA6_9MICO</name>
<proteinExistence type="predicted"/>
<evidence type="ECO:0000256" key="1">
    <source>
        <dbReference type="ARBA" id="ARBA00004196"/>
    </source>
</evidence>
<dbReference type="PANTHER" id="PTHR30036:SF8">
    <property type="entry name" value="ABC-TYPE SUGAR TRANSPORT SYSTEM PERIPLASMIC COMPONENT-LIKE PROTEIN"/>
    <property type="match status" value="1"/>
</dbReference>
<feature type="domain" description="Periplasmic binding protein" evidence="2">
    <location>
        <begin position="111"/>
        <end position="364"/>
    </location>
</feature>
<evidence type="ECO:0000313" key="3">
    <source>
        <dbReference type="EMBL" id="QAB17408.1"/>
    </source>
</evidence>
<protein>
    <recommendedName>
        <fullName evidence="2">Periplasmic binding protein domain-containing protein</fullName>
    </recommendedName>
</protein>
<keyword evidence="4" id="KW-1185">Reference proteome</keyword>
<dbReference type="InterPro" id="IPR028082">
    <property type="entry name" value="Peripla_BP_I"/>
</dbReference>
<dbReference type="InterPro" id="IPR025997">
    <property type="entry name" value="SBP_2_dom"/>
</dbReference>
<comment type="subcellular location">
    <subcellularLocation>
        <location evidence="1">Cell envelope</location>
    </subcellularLocation>
</comment>
<sequence length="434" mass="45095">MGDRLRGRSVAGRVAAVLVSGMLLFTAACSSGGGEIAGAPGGGDGAGAYTQMRPGDAEPTEQDTEVLEALPASVQEYYEGFWNSTRLGPNPYADYEAPEGPWKICYADSFQGNTWRIEGLEVAQGLVEDLASQGLAEGEMTVTNADNDATLMANQVNSLVQQGCDLILAMQPPSIGVCQAFDQALAAGVLTVVMQSGTECTSVIHSDFGAFAAAKVTADWLVDQIESSGGSGNVVMCNGIPGVATAEARQLAARLAFEDAGLNVDEITGEWDSAVIKSQMVNYLSTHPGEIAGVWDGGVCNVPVNEALSQAGRDAVPVTGFEGPCNAMAQWESTGAESISLSAGAGQGVVEAMKVALRMLSGQKPVVNTLLYPPQVITADNFDEYYDPAMTLNSVCSAQPVGGESVPDSYYDDLFEGGDPAPKLAPVLTTLPIE</sequence>
<dbReference type="Gene3D" id="3.40.50.2300">
    <property type="match status" value="2"/>
</dbReference>
<accession>A0ABX5QEA6</accession>
<dbReference type="Pfam" id="PF13407">
    <property type="entry name" value="Peripla_BP_4"/>
    <property type="match status" value="1"/>
</dbReference>
<gene>
    <name evidence="3" type="ORF">Leucomu_05270</name>
</gene>
<dbReference type="InterPro" id="IPR050555">
    <property type="entry name" value="Bact_Solute-Bind_Prot2"/>
</dbReference>
<dbReference type="Proteomes" id="UP000285768">
    <property type="component" value="Chromosome"/>
</dbReference>
<dbReference type="PROSITE" id="PS51257">
    <property type="entry name" value="PROKAR_LIPOPROTEIN"/>
    <property type="match status" value="1"/>
</dbReference>
<reference evidence="3 4" key="1">
    <citation type="submission" date="2019-01" db="EMBL/GenBank/DDBJ databases">
        <title>Leucobacter muris sp. nov. isolated from the nose of a laboratory mouse.</title>
        <authorList>
            <person name="Benga L."/>
            <person name="Sproeer C."/>
            <person name="Schumann P."/>
            <person name="Verbarg S."/>
            <person name="Bunk B."/>
            <person name="Engelhardt E."/>
            <person name="Benten P.M."/>
            <person name="Sager M."/>
        </authorList>
    </citation>
    <scope>NUCLEOTIDE SEQUENCE [LARGE SCALE GENOMIC DNA]</scope>
    <source>
        <strain evidence="3 4">DSM 101948</strain>
    </source>
</reference>
<dbReference type="PANTHER" id="PTHR30036">
    <property type="entry name" value="D-XYLOSE-BINDING PERIPLASMIC PROTEIN"/>
    <property type="match status" value="1"/>
</dbReference>
<dbReference type="EMBL" id="CP035037">
    <property type="protein sequence ID" value="QAB17408.1"/>
    <property type="molecule type" value="Genomic_DNA"/>
</dbReference>
<evidence type="ECO:0000313" key="4">
    <source>
        <dbReference type="Proteomes" id="UP000285768"/>
    </source>
</evidence>
<organism evidence="3 4">
    <name type="scientific">Leucobacter muris</name>
    <dbReference type="NCBI Taxonomy" id="1935379"/>
    <lineage>
        <taxon>Bacteria</taxon>
        <taxon>Bacillati</taxon>
        <taxon>Actinomycetota</taxon>
        <taxon>Actinomycetes</taxon>
        <taxon>Micrococcales</taxon>
        <taxon>Microbacteriaceae</taxon>
        <taxon>Leucobacter</taxon>
    </lineage>
</organism>
<evidence type="ECO:0000259" key="2">
    <source>
        <dbReference type="Pfam" id="PF13407"/>
    </source>
</evidence>
<dbReference type="SUPFAM" id="SSF53822">
    <property type="entry name" value="Periplasmic binding protein-like I"/>
    <property type="match status" value="1"/>
</dbReference>